<dbReference type="Proteomes" id="UP001068021">
    <property type="component" value="Unassembled WGS sequence"/>
</dbReference>
<sequence length="167" mass="19496">MAKKVFPEELTIKKLDNHDFSNFDCGDTDLNDFIRSDAKIQMKSKINITYVCIYNKKPVGFVTLSSDSIKINLEDKERIGIKYSAFPALKIGRLAVHKKYRKRSIGSLIILWVTGKALELCEEIGIRFISVDSYRKAEIFYMKNYFVKLEKSENEHIPMYSDLNHWE</sequence>
<comment type="catalytic activity">
    <reaction evidence="5">
        <text>glycyl-tRNA(Gly) + acetyl-CoA = N-acetylglycyl-tRNA(Gly) + CoA + H(+)</text>
        <dbReference type="Rhea" id="RHEA:81867"/>
        <dbReference type="Rhea" id="RHEA-COMP:9683"/>
        <dbReference type="Rhea" id="RHEA-COMP:19766"/>
        <dbReference type="ChEBI" id="CHEBI:15378"/>
        <dbReference type="ChEBI" id="CHEBI:57287"/>
        <dbReference type="ChEBI" id="CHEBI:57288"/>
        <dbReference type="ChEBI" id="CHEBI:78522"/>
        <dbReference type="ChEBI" id="CHEBI:232036"/>
    </reaction>
</comment>
<name>A0A9E4ZVI3_9EURY</name>
<dbReference type="PANTHER" id="PTHR36449:SF1">
    <property type="entry name" value="ACETYLTRANSFERASE"/>
    <property type="match status" value="1"/>
</dbReference>
<evidence type="ECO:0000256" key="5">
    <source>
        <dbReference type="ARBA" id="ARBA00049880"/>
    </source>
</evidence>
<reference evidence="7" key="1">
    <citation type="submission" date="2022-12" db="EMBL/GenBank/DDBJ databases">
        <title>Reclassification of two methanogenic archaea species isolated from the Kolyma lowland permafrost.</title>
        <authorList>
            <person name="Trubitsyn V.E."/>
            <person name="Rivkina E.M."/>
            <person name="Shcherbakova V.A."/>
        </authorList>
    </citation>
    <scope>NUCLEOTIDE SEQUENCE</scope>
    <source>
        <strain evidence="7">M2</strain>
        <strain evidence="8">MK4</strain>
    </source>
</reference>
<dbReference type="Proteomes" id="UP001074446">
    <property type="component" value="Unassembled WGS sequence"/>
</dbReference>
<dbReference type="EMBL" id="JAPVER010000018">
    <property type="protein sequence ID" value="MCZ3364403.1"/>
    <property type="molecule type" value="Genomic_DNA"/>
</dbReference>
<evidence type="ECO:0000256" key="4">
    <source>
        <dbReference type="ARBA" id="ARBA00023315"/>
    </source>
</evidence>
<dbReference type="AlphaFoldDB" id="A0A9E4ZVI3"/>
<dbReference type="CDD" id="cd04301">
    <property type="entry name" value="NAT_SF"/>
    <property type="match status" value="1"/>
</dbReference>
<keyword evidence="2" id="KW-1277">Toxin-antitoxin system</keyword>
<feature type="domain" description="N-acetyltransferase" evidence="6">
    <location>
        <begin position="48"/>
        <end position="146"/>
    </location>
</feature>
<evidence type="ECO:0000313" key="9">
    <source>
        <dbReference type="Proteomes" id="UP001068021"/>
    </source>
</evidence>
<gene>
    <name evidence="8" type="ORF">O3H35_05870</name>
    <name evidence="7" type="ORF">O3H54_00770</name>
</gene>
<dbReference type="SUPFAM" id="SSF55729">
    <property type="entry name" value="Acyl-CoA N-acyltransferases (Nat)"/>
    <property type="match status" value="1"/>
</dbReference>
<dbReference type="EC" id="2.3.1.-" evidence="7"/>
<accession>A0A9E4ZVI3</accession>
<dbReference type="GO" id="GO:0016747">
    <property type="term" value="F:acyltransferase activity, transferring groups other than amino-acyl groups"/>
    <property type="evidence" value="ECO:0007669"/>
    <property type="project" value="InterPro"/>
</dbReference>
<dbReference type="Pfam" id="PF13508">
    <property type="entry name" value="Acetyltransf_7"/>
    <property type="match status" value="1"/>
</dbReference>
<dbReference type="Gene3D" id="3.40.630.30">
    <property type="match status" value="1"/>
</dbReference>
<evidence type="ECO:0000256" key="3">
    <source>
        <dbReference type="ARBA" id="ARBA00022679"/>
    </source>
</evidence>
<organism evidence="7 9">
    <name type="scientific">Methanobacterium veterum</name>
    <dbReference type="NCBI Taxonomy" id="408577"/>
    <lineage>
        <taxon>Archaea</taxon>
        <taxon>Methanobacteriati</taxon>
        <taxon>Methanobacteriota</taxon>
        <taxon>Methanomada group</taxon>
        <taxon>Methanobacteria</taxon>
        <taxon>Methanobacteriales</taxon>
        <taxon>Methanobacteriaceae</taxon>
        <taxon>Methanobacterium</taxon>
    </lineage>
</organism>
<protein>
    <submittedName>
        <fullName evidence="7">GNAT family N-acetyltransferase</fullName>
        <ecNumber evidence="7">2.3.1.-</ecNumber>
    </submittedName>
</protein>
<evidence type="ECO:0000256" key="2">
    <source>
        <dbReference type="ARBA" id="ARBA00022649"/>
    </source>
</evidence>
<dbReference type="InterPro" id="IPR016181">
    <property type="entry name" value="Acyl_CoA_acyltransferase"/>
</dbReference>
<proteinExistence type="predicted"/>
<comment type="caution">
    <text evidence="7">The sequence shown here is derived from an EMBL/GenBank/DDBJ whole genome shotgun (WGS) entry which is preliminary data.</text>
</comment>
<evidence type="ECO:0000256" key="1">
    <source>
        <dbReference type="ARBA" id="ARBA00022491"/>
    </source>
</evidence>
<evidence type="ECO:0000259" key="6">
    <source>
        <dbReference type="Pfam" id="PF13508"/>
    </source>
</evidence>
<dbReference type="InterPro" id="IPR000182">
    <property type="entry name" value="GNAT_dom"/>
</dbReference>
<dbReference type="EMBL" id="JAPVES010000030">
    <property type="protein sequence ID" value="MCZ3372154.1"/>
    <property type="molecule type" value="Genomic_DNA"/>
</dbReference>
<keyword evidence="3 7" id="KW-0808">Transferase</keyword>
<keyword evidence="4 7" id="KW-0012">Acyltransferase</keyword>
<dbReference type="RefSeq" id="WP_048081202.1">
    <property type="nucleotide sequence ID" value="NZ_JAPVER010000018.1"/>
</dbReference>
<dbReference type="PANTHER" id="PTHR36449">
    <property type="entry name" value="ACETYLTRANSFERASE-RELATED"/>
    <property type="match status" value="1"/>
</dbReference>
<keyword evidence="1" id="KW-0678">Repressor</keyword>
<evidence type="ECO:0000313" key="8">
    <source>
        <dbReference type="EMBL" id="MCZ3372154.1"/>
    </source>
</evidence>
<keyword evidence="9" id="KW-1185">Reference proteome</keyword>
<evidence type="ECO:0000313" key="7">
    <source>
        <dbReference type="EMBL" id="MCZ3364403.1"/>
    </source>
</evidence>